<comment type="similarity">
    <text evidence="3 10">Belongs to the FliL family.</text>
</comment>
<dbReference type="RefSeq" id="WP_146803349.1">
    <property type="nucleotide sequence ID" value="NZ_BJUK01000025.1"/>
</dbReference>
<evidence type="ECO:0000256" key="4">
    <source>
        <dbReference type="ARBA" id="ARBA00022475"/>
    </source>
</evidence>
<dbReference type="OrthoDB" id="2087278at2"/>
<sequence>MANATAKAGGSRKTAWLIALLVILVAAVAAVNVYLLLDQRGSAQASEAEAAPVEAPSPIFVRVDPFTVNLQSEQYSDRLLYVGLTLKVGDETTQRILEEHLPLVRSRLLLLFSEQFDEDLIAPGGRRALAEEVLRLFDEPLTQPQPELAVQEVLFTEFIVQ</sequence>
<dbReference type="NCBIfam" id="NF005435">
    <property type="entry name" value="PRK07021.1"/>
    <property type="match status" value="1"/>
</dbReference>
<evidence type="ECO:0000256" key="9">
    <source>
        <dbReference type="ARBA" id="ARBA00023136"/>
    </source>
</evidence>
<evidence type="ECO:0000313" key="14">
    <source>
        <dbReference type="Proteomes" id="UP000651738"/>
    </source>
</evidence>
<dbReference type="Pfam" id="PF03748">
    <property type="entry name" value="FliL"/>
    <property type="match status" value="1"/>
</dbReference>
<keyword evidence="13" id="KW-1185">Reference proteome</keyword>
<dbReference type="InterPro" id="IPR005503">
    <property type="entry name" value="FliL"/>
</dbReference>
<keyword evidence="6 10" id="KW-0812">Transmembrane</keyword>
<protein>
    <recommendedName>
        <fullName evidence="10">Flagellar protein FliL</fullName>
    </recommendedName>
</protein>
<keyword evidence="9 10" id="KW-0472">Membrane</keyword>
<evidence type="ECO:0000313" key="12">
    <source>
        <dbReference type="EMBL" id="MBH8579886.1"/>
    </source>
</evidence>
<keyword evidence="12" id="KW-0966">Cell projection</keyword>
<evidence type="ECO:0000313" key="13">
    <source>
        <dbReference type="Proteomes" id="UP000321275"/>
    </source>
</evidence>
<keyword evidence="4" id="KW-1003">Cell membrane</keyword>
<evidence type="ECO:0000256" key="6">
    <source>
        <dbReference type="ARBA" id="ARBA00022692"/>
    </source>
</evidence>
<evidence type="ECO:0000256" key="5">
    <source>
        <dbReference type="ARBA" id="ARBA00022500"/>
    </source>
</evidence>
<keyword evidence="8 10" id="KW-1133">Transmembrane helix</keyword>
<evidence type="ECO:0000256" key="3">
    <source>
        <dbReference type="ARBA" id="ARBA00008281"/>
    </source>
</evidence>
<proteinExistence type="inferred from homology"/>
<dbReference type="PANTHER" id="PTHR35091">
    <property type="entry name" value="FLAGELLAR PROTEIN FLIL"/>
    <property type="match status" value="1"/>
</dbReference>
<dbReference type="GO" id="GO:0009425">
    <property type="term" value="C:bacterial-type flagellum basal body"/>
    <property type="evidence" value="ECO:0007669"/>
    <property type="project" value="InterPro"/>
</dbReference>
<evidence type="ECO:0000256" key="7">
    <source>
        <dbReference type="ARBA" id="ARBA00022779"/>
    </source>
</evidence>
<dbReference type="Proteomes" id="UP000651738">
    <property type="component" value="Unassembled WGS sequence"/>
</dbReference>
<keyword evidence="12" id="KW-0969">Cilium</keyword>
<comment type="function">
    <text evidence="1 10">Controls the rotational direction of flagella during chemotaxis.</text>
</comment>
<keyword evidence="12" id="KW-0282">Flagellum</keyword>
<dbReference type="PANTHER" id="PTHR35091:SF2">
    <property type="entry name" value="FLAGELLAR PROTEIN FLIL"/>
    <property type="match status" value="1"/>
</dbReference>
<comment type="caution">
    <text evidence="11">The sequence shown here is derived from an EMBL/GenBank/DDBJ whole genome shotgun (WGS) entry which is preliminary data.</text>
</comment>
<keyword evidence="5 10" id="KW-0145">Chemotaxis</keyword>
<reference evidence="12 14" key="2">
    <citation type="submission" date="2020-12" db="EMBL/GenBank/DDBJ databases">
        <title>Draft genome sequence of Halomonas pacifica strain CARE-V15.</title>
        <authorList>
            <person name="Vignesh N."/>
            <person name="Thabitha A."/>
            <person name="Saravanan R."/>
            <person name="Manigandan V."/>
        </authorList>
    </citation>
    <scope>NUCLEOTIDE SEQUENCE [LARGE SCALE GENOMIC DNA]</scope>
    <source>
        <strain evidence="12 14">CARE-V15</strain>
    </source>
</reference>
<evidence type="ECO:0000256" key="2">
    <source>
        <dbReference type="ARBA" id="ARBA00004162"/>
    </source>
</evidence>
<keyword evidence="7 10" id="KW-0283">Flagellar rotation</keyword>
<accession>A0A510XGE3</accession>
<dbReference type="Proteomes" id="UP000321275">
    <property type="component" value="Unassembled WGS sequence"/>
</dbReference>
<gene>
    <name evidence="12" type="primary">fliL</name>
    <name evidence="11" type="ORF">HPA02_22930</name>
    <name evidence="12" type="ORF">I7V36_07230</name>
</gene>
<evidence type="ECO:0000256" key="10">
    <source>
        <dbReference type="RuleBase" id="RU364125"/>
    </source>
</evidence>
<organism evidence="11 13">
    <name type="scientific">Bisbaumannia pacifica</name>
    <dbReference type="NCBI Taxonomy" id="77098"/>
    <lineage>
        <taxon>Bacteria</taxon>
        <taxon>Pseudomonadati</taxon>
        <taxon>Pseudomonadota</taxon>
        <taxon>Gammaproteobacteria</taxon>
        <taxon>Oceanospirillales</taxon>
        <taxon>Halomonadaceae</taxon>
        <taxon>Bisbaumannia</taxon>
    </lineage>
</organism>
<feature type="transmembrane region" description="Helical" evidence="10">
    <location>
        <begin position="15"/>
        <end position="37"/>
    </location>
</feature>
<evidence type="ECO:0000256" key="1">
    <source>
        <dbReference type="ARBA" id="ARBA00002254"/>
    </source>
</evidence>
<comment type="subcellular location">
    <subcellularLocation>
        <location evidence="10">Cell inner membrane</location>
    </subcellularLocation>
    <subcellularLocation>
        <location evidence="2">Cell membrane</location>
        <topology evidence="2">Single-pass membrane protein</topology>
    </subcellularLocation>
</comment>
<dbReference type="EMBL" id="JAEDAF010000005">
    <property type="protein sequence ID" value="MBH8579886.1"/>
    <property type="molecule type" value="Genomic_DNA"/>
</dbReference>
<dbReference type="EMBL" id="BJUK01000025">
    <property type="protein sequence ID" value="GEK48010.1"/>
    <property type="molecule type" value="Genomic_DNA"/>
</dbReference>
<dbReference type="GO" id="GO:0071978">
    <property type="term" value="P:bacterial-type flagellum-dependent swarming motility"/>
    <property type="evidence" value="ECO:0007669"/>
    <property type="project" value="TreeGrafter"/>
</dbReference>
<evidence type="ECO:0000256" key="8">
    <source>
        <dbReference type="ARBA" id="ARBA00022989"/>
    </source>
</evidence>
<dbReference type="GO" id="GO:0006935">
    <property type="term" value="P:chemotaxis"/>
    <property type="evidence" value="ECO:0007669"/>
    <property type="project" value="UniProtKB-KW"/>
</dbReference>
<keyword evidence="10" id="KW-0997">Cell inner membrane</keyword>
<dbReference type="AlphaFoldDB" id="A0A510XGE3"/>
<dbReference type="GO" id="GO:0005886">
    <property type="term" value="C:plasma membrane"/>
    <property type="evidence" value="ECO:0007669"/>
    <property type="project" value="UniProtKB-SubCell"/>
</dbReference>
<evidence type="ECO:0000313" key="11">
    <source>
        <dbReference type="EMBL" id="GEK48010.1"/>
    </source>
</evidence>
<reference evidence="11 13" key="1">
    <citation type="submission" date="2019-07" db="EMBL/GenBank/DDBJ databases">
        <title>Whole genome shotgun sequence of Halomonas pacifica NBRC 102220.</title>
        <authorList>
            <person name="Hosoyama A."/>
            <person name="Uohara A."/>
            <person name="Ohji S."/>
            <person name="Ichikawa N."/>
        </authorList>
    </citation>
    <scope>NUCLEOTIDE SEQUENCE [LARGE SCALE GENOMIC DNA]</scope>
    <source>
        <strain evidence="11 13">NBRC 102220</strain>
    </source>
</reference>
<name>A0A510XGE3_9GAMM</name>